<evidence type="ECO:0000313" key="2">
    <source>
        <dbReference type="Proteomes" id="UP000192359"/>
    </source>
</evidence>
<evidence type="ECO:0000313" key="1">
    <source>
        <dbReference type="EMBL" id="ORC15597.1"/>
    </source>
</evidence>
<gene>
    <name evidence="1" type="ORF">A7979_07690</name>
</gene>
<comment type="caution">
    <text evidence="1">The sequence shown here is derived from an EMBL/GenBank/DDBJ whole genome shotgun (WGS) entry which is preliminary data.</text>
</comment>
<dbReference type="AlphaFoldDB" id="A0A1Y1RNK2"/>
<name>A0A1Y1RNK2_9MICC</name>
<organism evidence="1 2">
    <name type="scientific">Rothia nasimurium</name>
    <dbReference type="NCBI Taxonomy" id="85336"/>
    <lineage>
        <taxon>Bacteria</taxon>
        <taxon>Bacillati</taxon>
        <taxon>Actinomycetota</taxon>
        <taxon>Actinomycetes</taxon>
        <taxon>Micrococcales</taxon>
        <taxon>Micrococcaceae</taxon>
        <taxon>Rothia</taxon>
    </lineage>
</organism>
<keyword evidence="2" id="KW-1185">Reference proteome</keyword>
<sequence length="86" mass="9616">MIPIMSSTGINNQDGTPVKLSNLIDQSMRLINSTRPQPRELSSQGLRFPDTREWSVPCDVLDEGIDTFESLSIFRLPVNILLPGFV</sequence>
<dbReference type="EMBL" id="LXWF01000043">
    <property type="protein sequence ID" value="ORC15597.1"/>
    <property type="molecule type" value="Genomic_DNA"/>
</dbReference>
<accession>A0A1Y1RNK2</accession>
<reference evidence="1 2" key="1">
    <citation type="submission" date="2016-05" db="EMBL/GenBank/DDBJ databases">
        <title>Draft genome sequence of a porcine commensal Rothia nasimurium.</title>
        <authorList>
            <person name="Gaiser R.A."/>
            <person name="Van Baarlen P."/>
            <person name="Wells J.M."/>
        </authorList>
    </citation>
    <scope>NUCLEOTIDE SEQUENCE [LARGE SCALE GENOMIC DNA]</scope>
    <source>
        <strain evidence="1 2">PT-32</strain>
    </source>
</reference>
<dbReference type="Proteomes" id="UP000192359">
    <property type="component" value="Unassembled WGS sequence"/>
</dbReference>
<protein>
    <submittedName>
        <fullName evidence="1">Uncharacterized protein</fullName>
    </submittedName>
</protein>
<proteinExistence type="predicted"/>